<comment type="domain">
    <text evidence="33">The membrane proximal external region (MPER) present in gp41 is a tryptophan-rich region recognized by the antibodies 2F5, Z13, and 4E10. MPER seems to play a role in fusion.</text>
</comment>
<feature type="region of interest" description="Immunosuppression" evidence="33">
    <location>
        <begin position="570"/>
        <end position="588"/>
    </location>
</feature>
<proteinExistence type="inferred from homology"/>
<evidence type="ECO:0000256" key="7">
    <source>
        <dbReference type="ARBA" id="ARBA00022506"/>
    </source>
</evidence>
<evidence type="ECO:0000259" key="37">
    <source>
        <dbReference type="Pfam" id="PF00517"/>
    </source>
</evidence>
<evidence type="ECO:0000256" key="16">
    <source>
        <dbReference type="ARBA" id="ARBA00022729"/>
    </source>
</evidence>
<evidence type="ECO:0000256" key="9">
    <source>
        <dbReference type="ARBA" id="ARBA00022511"/>
    </source>
</evidence>
<name>G3KK54_HV1</name>
<dbReference type="SUPFAM" id="SSF58069">
    <property type="entry name" value="Virus ectodomain"/>
    <property type="match status" value="1"/>
</dbReference>
<keyword evidence="19 33" id="KW-1043">Host membrane</keyword>
<comment type="caution">
    <text evidence="33 34">Lacks conserved residue(s) required for the propagation of feature annotation.</text>
</comment>
<comment type="function">
    <text evidence="33">Surface protein gp120: Attaches the virus to the host lymphoid cell by binding to the primary receptor CD4. This interaction induces a structural rearrangement creating a high affinity binding site for a chemokine coreceptor like CXCR4 and/or CCR5. Acts as a ligand for CD209/DC-SIGN and CLEC4M/DC-SIGNR, which are respectively found on dendritic cells (DCs), and on endothelial cells of liver sinusoids and lymph node sinuses. These interactions allow capture of viral particles at mucosal surfaces by these cells and subsequent transmission to permissive cells. HIV subverts the migration properties of dendritic cells to gain access to CD4+ T-cells in lymph nodes. Virus transmission to permissive T-cells occurs either in trans (without DCs infection, through viral capture and transmission), or in cis (following DCs productive infection, through the usual CD4-gp120 interaction), thereby inducing a robust infection. In trans infection, bound virions remain infectious over days and it is proposed that they are not degraded, but protected in non-lysosomal acidic organelles within the DCs close to the cell membrane thus contributing to the viral infectious potential during DCs' migration from the periphery to the lymphoid tissues. On arrival at lymphoid tissues, intact virions recycle back to DCs' cell surface allowing virus transmission to CD4+ T-cells.</text>
</comment>
<keyword evidence="17 33" id="KW-1161">Viral attachment to host cell</keyword>
<comment type="PTM">
    <text evidence="33">Highly glycosylated by host. The high number of glycan on the protein is reffered to as 'glycan shield' because it contributes to hide protein sequence from adaptive immune system.</text>
</comment>
<evidence type="ECO:0000313" key="38">
    <source>
        <dbReference type="EMBL" id="AEO22397.1"/>
    </source>
</evidence>
<dbReference type="InterPro" id="IPR000328">
    <property type="entry name" value="GP41-like"/>
</dbReference>
<feature type="transmembrane region" description="Helical" evidence="34">
    <location>
        <begin position="509"/>
        <end position="533"/>
    </location>
</feature>
<dbReference type="GO" id="GO:1903908">
    <property type="term" value="P:positive regulation of plasma membrane raft polarization"/>
    <property type="evidence" value="ECO:0007669"/>
    <property type="project" value="UniProtKB-UniRule"/>
</dbReference>
<comment type="miscellaneous">
    <text evidence="33">HIV-1 lineages are divided in three main groups, M (for Major), O (for Outlier), and N (for New, or Non-M, Non-O). The vast majority of strains found worldwide belong to the group M. Group O seems to be endemic to and largely confined to Cameroon and neighboring countries in West Central Africa, where these viruses represent a small minority of HIV-1 strains. The group N is represented by a limited number of isolates from Cameroonian persons. The group M is further subdivided in 9 clades or subtypes (A to D, F to H, J and K).</text>
</comment>
<evidence type="ECO:0000256" key="4">
    <source>
        <dbReference type="ARBA" id="ARBA00004563"/>
    </source>
</evidence>
<evidence type="ECO:0000256" key="31">
    <source>
        <dbReference type="ARBA" id="ARBA00023296"/>
    </source>
</evidence>
<evidence type="ECO:0000256" key="30">
    <source>
        <dbReference type="ARBA" id="ARBA00023288"/>
    </source>
</evidence>
<keyword evidence="27 33" id="KW-1015">Disulfide bond</keyword>
<comment type="similarity">
    <text evidence="33">Belongs to the HIV-1 env protein family.</text>
</comment>
<feature type="disulfide bond" evidence="33">
    <location>
        <begin position="594"/>
        <end position="600"/>
    </location>
</feature>
<keyword evidence="26 33" id="KW-0564">Palmitate</keyword>
<keyword evidence="8 33" id="KW-1170">Fusion of virus membrane with host endosomal membrane</keyword>
<evidence type="ECO:0000256" key="20">
    <source>
        <dbReference type="ARBA" id="ARBA00022879"/>
    </source>
</evidence>
<dbReference type="GO" id="GO:0055036">
    <property type="term" value="C:virion membrane"/>
    <property type="evidence" value="ECO:0007669"/>
    <property type="project" value="UniProtKB-SubCell"/>
</dbReference>
<feature type="domain" description="Human immunodeficiency virus 1 envelope glycoprotein Gp120" evidence="36">
    <location>
        <begin position="33"/>
        <end position="508"/>
    </location>
</feature>
<dbReference type="GO" id="GO:0019031">
    <property type="term" value="C:viral envelope"/>
    <property type="evidence" value="ECO:0007669"/>
    <property type="project" value="UniProtKB-KW"/>
</dbReference>
<dbReference type="Pfam" id="PF00516">
    <property type="entry name" value="GP120"/>
    <property type="match status" value="1"/>
</dbReference>
<dbReference type="FunFam" id="1.20.5.490:FF:000001">
    <property type="entry name" value="Envelope glycoprotein gp160"/>
    <property type="match status" value="1"/>
</dbReference>
<dbReference type="GO" id="GO:0016020">
    <property type="term" value="C:membrane"/>
    <property type="evidence" value="ECO:0007669"/>
    <property type="project" value="UniProtKB-UniRule"/>
</dbReference>
<feature type="disulfide bond" evidence="33">
    <location>
        <begin position="230"/>
        <end position="241"/>
    </location>
</feature>
<evidence type="ECO:0000256" key="13">
    <source>
        <dbReference type="ARBA" id="ARBA00022685"/>
    </source>
</evidence>
<dbReference type="HAMAP" id="MF_04083">
    <property type="entry name" value="HIV_ENV"/>
    <property type="match status" value="1"/>
</dbReference>
<comment type="subcellular location">
    <molecule>Transmembrane protein gp41</molecule>
    <subcellularLocation>
        <location evidence="33">Virion membrane</location>
        <topology evidence="33">Single-pass type I membrane protein</topology>
    </subcellularLocation>
    <subcellularLocation>
        <location evidence="33">Host cell membrane</location>
        <topology evidence="33">Single-pass type I membrane protein</topology>
    </subcellularLocation>
    <subcellularLocation>
        <location evidence="33">Host endosome membrane</location>
        <topology evidence="33">Single-pass type I membrane protein</topology>
    </subcellularLocation>
    <text evidence="33">It is probably concentrated at the site of budding and incorporated into the virions possibly by contacts between the cytoplasmic tail of Env and the N-terminus of Gag.</text>
</comment>
<reference evidence="38" key="1">
    <citation type="journal article" date="2011" name="PLoS ONE">
        <title>Daily Sampling of an HIV-1 Patient with Slowly Progressing Disease Displays Persistence of Multiple env Subpopulations Consistent with Neutrality.</title>
        <authorList>
            <person name="Skar H."/>
            <person name="Gutenkunst R.N."/>
            <person name="Wilbe Ramsay K."/>
            <person name="Alaeus A."/>
            <person name="Albert J."/>
            <person name="Leitner T."/>
        </authorList>
    </citation>
    <scope>NUCLEOTIDE SEQUENCE</scope>
    <source>
        <strain evidence="38">S5.18.10</strain>
    </source>
</reference>
<keyword evidence="29 33" id="KW-0899">Viral immunoevasion</keyword>
<dbReference type="GO" id="GO:0075512">
    <property type="term" value="P:clathrin-dependent endocytosis of virus by host cell"/>
    <property type="evidence" value="ECO:0007669"/>
    <property type="project" value="UniProtKB-UniRule"/>
</dbReference>
<evidence type="ECO:0000256" key="5">
    <source>
        <dbReference type="ARBA" id="ARBA00004578"/>
    </source>
</evidence>
<comment type="domain">
    <text evidence="33">The CD4-binding region is targeted by the antibody b12.</text>
</comment>
<feature type="chain" id="PRO_5023330818" description="Envelope glycoprotein gp160" evidence="33">
    <location>
        <begin position="32"/>
        <end position="852"/>
    </location>
</feature>
<dbReference type="GO" id="GO:0019062">
    <property type="term" value="P:virion attachment to host cell"/>
    <property type="evidence" value="ECO:0007669"/>
    <property type="project" value="UniProtKB-UniRule"/>
</dbReference>
<keyword evidence="9 33" id="KW-1032">Host cell membrane</keyword>
<sequence>MKVREIRKSCQHLWGWGIMLLGILMICSTADKLWVTVYYGVPVWKEATTTLFCASDAKSYDTEVHNVWATHACVPTDPNPQEVVLENVTENFNMWKNNMVEQMHEDIISLWDQSLKPCVKLTPLCVTLNCTDLRNATNATNSSGGTMEGGKMKNCSFNITTNIRDKTKKKNEYALFYKLDVIPIDNDNTNTSYRLINCNTSAITQACPKVSFEPIPIHYCAPAGFAIIKCNNKKFNGSGPCKNVSTVQCTHGIRPTVSTQLLLNGSLAEEEVVIRSENFTNNAKIIIVQLKKPVEIICARPNNNTRKGIHMGLGKTLYATGGIIGDIRQAHCNISKTDWNDTLQQIVIKLREQFKNKTIVFDQSSGGDPEVVMHMFNCGGEFFYCESSLLFNNTWVNSTRNGSTTENSTLTLPCRIKQIINMWQEVGKAMYAPPIRGQIKCSSKITGLILTRDGGNSPNQSTEIFRPGGGDMRDNWRSELYKYKVVKIEPLGVAPTKAKRRVVQREKRTVIGAVFLGFLGAAGSTMGAASMTLTVQARQLLSGIVQQQNNLLKAIEAQQHLLQLTVWGIKQLQARVLAVKRYLKDQQLLGIWGCSGKLICTTAVPWNTSWSNKSLNEIWDNMTWMEWEREIHNYTSLIYTLIEESQNQQEKNEQELLELDKWASLWNWFDITKWLWYIKIFIMIVGGLVGLRIVFAVLSIVNRVRQGYSPLSFQTHFPAPRGPDRPEGIEEEGGERDRDRSGRLVNGFLTLIWDDLRSLCLFSYHRLRDLLLIVTKIVKLLGRRGWEALKYWWNLLQYWRQELKKSAVSLFNAIAIAVAEGTDRIIEVLQRAFKALIHIPRRIRQGLERILQ</sequence>
<keyword evidence="22 33" id="KW-1133">Transmembrane helix</keyword>
<dbReference type="Gene3D" id="1.20.5.490">
    <property type="entry name" value="Single helix bin"/>
    <property type="match status" value="1"/>
</dbReference>
<keyword evidence="12 33" id="KW-1162">Viral penetration into host cytoplasm</keyword>
<feature type="region of interest" description="CD4-binding loop" evidence="33">
    <location>
        <begin position="364"/>
        <end position="374"/>
    </location>
</feature>
<evidence type="ECO:0000256" key="15">
    <source>
        <dbReference type="ARBA" id="ARBA00022703"/>
    </source>
</evidence>
<evidence type="ECO:0000256" key="3">
    <source>
        <dbReference type="ARBA" id="ARBA00004505"/>
    </source>
</evidence>
<keyword evidence="20 33" id="KW-0261">Viral envelope protein</keyword>
<evidence type="ECO:0000256" key="6">
    <source>
        <dbReference type="ARBA" id="ARBA00004650"/>
    </source>
</evidence>
<comment type="domain">
    <text evidence="33">Some of the most genetically diverse regions of the viral genome are present in Env. They are called variable regions 1 through 5 (V1 through V5). Coreceptor usage of gp120 is determined mainly by the primary structure of the third variable region (V3) in the outer domain of gp120. The sequence of V3 determines which coreceptor, CCR5 and/or CXCR4 (corresponding to R5/macrophage, X4/T cell and R5X4/T cell and macrophage tropism), is used to trigger the fusion potential of the Env complex, and hence which cells the virus can infect. Binding to CCR5 involves a region adjacent in addition to V3.</text>
</comment>
<evidence type="ECO:0000256" key="12">
    <source>
        <dbReference type="ARBA" id="ARBA00022595"/>
    </source>
</evidence>
<dbReference type="InterPro" id="IPR037527">
    <property type="entry name" value="Gp160"/>
</dbReference>
<evidence type="ECO:0000256" key="32">
    <source>
        <dbReference type="ARBA" id="ARBA00062028"/>
    </source>
</evidence>
<keyword evidence="7 33" id="KW-1168">Fusion of virus membrane with host membrane</keyword>
<evidence type="ECO:0000256" key="23">
    <source>
        <dbReference type="ARBA" id="ARBA00023046"/>
    </source>
</evidence>
<keyword evidence="31 33" id="KW-1160">Virus entry into host cell</keyword>
<dbReference type="GO" id="GO:0005198">
    <property type="term" value="F:structural molecule activity"/>
    <property type="evidence" value="ECO:0007669"/>
    <property type="project" value="UniProtKB-UniRule"/>
</dbReference>
<feature type="short sequence motif" description="YXXL motif; contains endocytosis signal" evidence="33">
    <location>
        <begin position="708"/>
        <end position="711"/>
    </location>
</feature>
<comment type="subunit">
    <text evidence="33">The mature envelope protein (Env) consists of a homotrimer of non-covalently associated gp120-gp41 heterodimers. The resulting complex protrudes from the virus surface as a spike. There seems to be as few as 10 spikes on the average virion. Surface protein gp120 interacts with host CD4, CCR5 and CXCR4. Gp120 also interacts with the C-type lectins CD209/DC-SIGN and CLEC4M/DC-SIGNR (collectively referred to as DC-SIGN(R)). Gp120 and gp41 interact with GalCer. Gp120 interacts with host ITGA4/ITGB7 complex; on CD4+ T-cells, this interaction results in rapid activation of integrin ITGAL/LFA-1, which facilitates efficient cell-to-cell spreading of HIV-1. Gp120 interacts with cell-associated heparan sulfate; this interaction increases virus infectivity on permissive cells and may be involved in infection of CD4- cells.</text>
</comment>
<evidence type="ECO:0000256" key="21">
    <source>
        <dbReference type="ARBA" id="ARBA00022890"/>
    </source>
</evidence>
<evidence type="ECO:0000256" key="26">
    <source>
        <dbReference type="ARBA" id="ARBA00023139"/>
    </source>
</evidence>
<feature type="chain" id="PRO_5023330820" description="Transmembrane protein gp41" evidence="33">
    <location>
        <begin position="509"/>
        <end position="852"/>
    </location>
</feature>
<dbReference type="Pfam" id="PF00517">
    <property type="entry name" value="GP41"/>
    <property type="match status" value="1"/>
</dbReference>
<gene>
    <name evidence="33 38" type="primary">env</name>
</gene>
<evidence type="ECO:0000256" key="25">
    <source>
        <dbReference type="ARBA" id="ARBA00023136"/>
    </source>
</evidence>
<dbReference type="EMBL" id="JN251854">
    <property type="protein sequence ID" value="AEO22397.1"/>
    <property type="molecule type" value="Genomic_RNA"/>
</dbReference>
<evidence type="ECO:0000256" key="1">
    <source>
        <dbReference type="ARBA" id="ARBA00004402"/>
    </source>
</evidence>
<evidence type="ECO:0000256" key="18">
    <source>
        <dbReference type="ARBA" id="ARBA00022844"/>
    </source>
</evidence>
<keyword evidence="18 33" id="KW-0946">Virion</keyword>
<keyword evidence="11 33" id="KW-0945">Host-virus interaction</keyword>
<keyword evidence="10 33" id="KW-1165">Clathrin-mediated endocytosis of virus by host</keyword>
<keyword evidence="25 33" id="KW-0472">Membrane</keyword>
<comment type="subunit">
    <text evidence="32">The mature envelope protein (Env) consists of a homotrimer of non-covalently associated gp120-gp41 heterodimers. The resulting complex protrudes from the virus surface as a spike. There seems to be as few as 10 spikes on the average virion. Interacts with host CD4, CCR5 and CXCR4. Gp120 also interacts with the C-type lectins CD209/DC-SIGN and CLEC4M/DC-SIGNR (collectively referred to as DC-SIGN(R)). Gp120 and gp41 interact with GalCer. Gp120 interacts with host ITGA4/ITGB7 complex; on CD4+ T-cells, this interaction results in rapid activation of integrin ITGAL/LFA-1, which facilitates efficient cell-to-cell spreading of HIV-1. Gp120 interacts with cell-associated heparan sulfate; this interaction increases virus infectivity on permissive cells and may be involved in infection of CD4- cells.</text>
</comment>
<feature type="lipid moiety-binding region" description="S-palmitoyl cysteine; by host" evidence="33">
    <location>
        <position position="760"/>
    </location>
</feature>
<comment type="function">
    <text evidence="33">Transmembrane protein gp41: Acts as a class I viral fusion protein. Under the current model, the protein has at least 3 conformational states: pre-fusion native state, pre-hairpin intermediate state, and post-fusion hairpin state. During fusion of viral and target intracellular membranes, the coiled coil regions (heptad repeats) assume a trimer-of-hairpins structure, positioning the fusion peptide in close proximity to the C-terminal region of the ectodomain. The formation of this structure appears to drive apposition and subsequent fusion of viral and target cell membranes. Complete fusion occurs in host cell endosomes and is dynamin-dependent, however some lipid transfer might occur at the plasma membrane. The virus undergoes clathrin-dependent internalization long before endosomal fusion, thus minimizing the surface exposure of conserved viral epitopes during fusion and reducing the efficacy of inhibitors targeting these epitopes. Membranes fusion leads to delivery of the nucleocapsid into the cytoplasm.</text>
</comment>
<evidence type="ECO:0000256" key="17">
    <source>
        <dbReference type="ARBA" id="ARBA00022804"/>
    </source>
</evidence>
<dbReference type="GO" id="GO:0019064">
    <property type="term" value="P:fusion of virus membrane with host plasma membrane"/>
    <property type="evidence" value="ECO:0007669"/>
    <property type="project" value="UniProtKB-UniRule"/>
</dbReference>
<dbReference type="InterPro" id="IPR000777">
    <property type="entry name" value="HIV1_Gp120"/>
</dbReference>
<dbReference type="GO" id="GO:1903911">
    <property type="term" value="P:positive regulation of receptor clustering"/>
    <property type="evidence" value="ECO:0007669"/>
    <property type="project" value="UniProtKB-UniRule"/>
</dbReference>
<evidence type="ECO:0000256" key="22">
    <source>
        <dbReference type="ARBA" id="ARBA00022989"/>
    </source>
</evidence>
<dbReference type="FunFam" id="2.170.40.20:FF:000003">
    <property type="entry name" value="Envelope glycoprotein gp160"/>
    <property type="match status" value="1"/>
</dbReference>
<evidence type="ECO:0000256" key="19">
    <source>
        <dbReference type="ARBA" id="ARBA00022870"/>
    </source>
</evidence>
<keyword evidence="28 33" id="KW-0325">Glycoprotein</keyword>
<evidence type="ECO:0000256" key="2">
    <source>
        <dbReference type="ARBA" id="ARBA00004433"/>
    </source>
</evidence>
<comment type="miscellaneous">
    <text evidence="33">Inhibitors targeting HIV-1 viral envelope proteins are used as antiretroviral drugs. Attachment of virions to the cell surface via non-specific interactions and CD4 binding can be blocked by inhibitors that include cyanovirin-N, cyclotriazadisulfonamide analogs, PRO 2000, TNX 355 and PRO 542. In addition, BMS 806 can block CD4-induced conformational changes. Env interactions with the coreceptor molecules can be targeted by CCR5 antagonists including SCH-D, maraviroc (UK 427857) and aplaviroc (GW 873140), and the CXCR4 antagonist AMD 070. Fusion of viral and cellular membranes can be inhibited by peptides such as enfuvirtide and tifuvirtide (T 1249). Resistance to inhibitors associated with mutations in Env are observed. Most of the time, single mutations confer only a modest reduction in drug susceptibility. Combination of several mutations is usually required to develop a high-level drug resistance.</text>
</comment>
<organismHost>
    <name type="scientific">Homo sapiens</name>
    <name type="common">Human</name>
    <dbReference type="NCBI Taxonomy" id="9606"/>
</organismHost>
<feature type="transmembrane region" description="Helical" evidence="34">
    <location>
        <begin position="12"/>
        <end position="30"/>
    </location>
</feature>
<comment type="PTM">
    <text evidence="33">Specific enzymatic cleavages in vivo yield mature proteins. Envelope glycoproteins are synthesized as a inactive precursor that is heavily N-glycosylated and processed likely by host cell furin in the Golgi to yield the mature SU and TM proteins. The cleavage site between SU and TM requires the minimal sequence [KR]-X-[KR]-R. About 2 of the 9 disulfide bonds of gp41 are reduced by P4HB/PDI, following binding to CD4 receptor.</text>
</comment>
<evidence type="ECO:0000256" key="8">
    <source>
        <dbReference type="ARBA" id="ARBA00022510"/>
    </source>
</evidence>
<evidence type="ECO:0000256" key="11">
    <source>
        <dbReference type="ARBA" id="ARBA00022581"/>
    </source>
</evidence>
<evidence type="ECO:0000256" key="29">
    <source>
        <dbReference type="ARBA" id="ARBA00023280"/>
    </source>
</evidence>
<evidence type="ECO:0000256" key="27">
    <source>
        <dbReference type="ARBA" id="ARBA00023157"/>
    </source>
</evidence>
<feature type="region of interest" description="MPER; binding to GalCer" evidence="33">
    <location>
        <begin position="658"/>
        <end position="679"/>
    </location>
</feature>
<evidence type="ECO:0000256" key="34">
    <source>
        <dbReference type="RuleBase" id="RU363095"/>
    </source>
</evidence>
<feature type="topological domain" description="Cytoplasmic" evidence="33">
    <location>
        <begin position="702"/>
        <end position="852"/>
    </location>
</feature>
<dbReference type="GO" id="GO:0020002">
    <property type="term" value="C:host cell plasma membrane"/>
    <property type="evidence" value="ECO:0007669"/>
    <property type="project" value="UniProtKB-SubCell"/>
</dbReference>
<dbReference type="Gene3D" id="2.170.40.20">
    <property type="entry name" value="Human immunodeficiency virus 1, Gp160, envelope glycoprotein"/>
    <property type="match status" value="2"/>
</dbReference>
<dbReference type="GO" id="GO:0052031">
    <property type="term" value="P:symbiont-mediated perturbation of host defense response"/>
    <property type="evidence" value="ECO:0007669"/>
    <property type="project" value="UniProtKB-UniRule"/>
</dbReference>
<evidence type="ECO:0000256" key="33">
    <source>
        <dbReference type="HAMAP-Rule" id="MF_04083"/>
    </source>
</evidence>
<accession>G3KK54</accession>
<feature type="disulfide bond" evidence="33">
    <location>
        <begin position="220"/>
        <end position="249"/>
    </location>
</feature>
<comment type="domain">
    <text evidence="33 34">The 17 amino acids long immunosuppressive region is present in many retroviral envelope proteins. Synthetic peptides derived from this relatively conserved sequence inhibit immune function in vitro and in vivo.</text>
</comment>
<evidence type="ECO:0000256" key="28">
    <source>
        <dbReference type="ARBA" id="ARBA00023180"/>
    </source>
</evidence>
<protein>
    <recommendedName>
        <fullName evidence="33">Envelope glycoprotein gp160</fullName>
    </recommendedName>
    <alternativeName>
        <fullName evidence="33">Env polyprotein</fullName>
    </alternativeName>
    <component>
        <recommendedName>
            <fullName evidence="33">Surface protein gp120</fullName>
            <shortName evidence="33">SU</shortName>
        </recommendedName>
        <alternativeName>
            <fullName evidence="33">Glycoprotein 120</fullName>
            <shortName evidence="33">gp120</shortName>
        </alternativeName>
    </component>
    <component>
        <recommendedName>
            <fullName evidence="33">Transmembrane protein gp41</fullName>
            <shortName evidence="33">TM</shortName>
        </recommendedName>
        <alternativeName>
            <fullName evidence="33">Glycoprotein 41</fullName>
            <shortName evidence="33">gp41</shortName>
        </alternativeName>
    </component>
</protein>
<comment type="domain">
    <text evidence="33">The YXXL motif is involved in determining the exact site of viral release at the surface of infected mononuclear cells and promotes endocytosis. YXXL and di-leucine endocytosis motifs interact directly or indirectly with the clathrin adapter complexes, opperate independently, and their activities are not additive.</text>
</comment>
<comment type="subcellular location">
    <subcellularLocation>
        <location evidence="3">Host cell membrane</location>
        <topology evidence="3">Peripheral membrane protein</topology>
    </subcellularLocation>
    <subcellularLocation>
        <location evidence="1">Host cell membrane</location>
        <topology evidence="1">Single-pass type I membrane protein</topology>
    </subcellularLocation>
    <subcellularLocation>
        <location evidence="2">Host endosome membrane</location>
        <topology evidence="2">Peripheral membrane protein</topology>
    </subcellularLocation>
    <subcellularLocation>
        <location evidence="5">Host endosome membrane</location>
        <topology evidence="5">Single-pass type I membrane protein</topology>
    </subcellularLocation>
    <subcellularLocation>
        <location evidence="6">Virion membrane</location>
        <topology evidence="6">Peripheral membrane protein</topology>
    </subcellularLocation>
    <subcellularLocation>
        <location evidence="4">Virion membrane</location>
        <topology evidence="4">Single-pass type I membrane protein</topology>
    </subcellularLocation>
</comment>
<dbReference type="CDD" id="cd09909">
    <property type="entry name" value="HIV-1-like_HR1-HR2"/>
    <property type="match status" value="1"/>
</dbReference>
<dbReference type="GO" id="GO:0039654">
    <property type="term" value="P:fusion of virus membrane with host endosome membrane"/>
    <property type="evidence" value="ECO:0007669"/>
    <property type="project" value="UniProtKB-UniRule"/>
</dbReference>
<keyword evidence="14 33" id="KW-0812">Transmembrane</keyword>
<comment type="function">
    <text evidence="33">Envelope glycoprotein gp160: Oligomerizes in the host endoplasmic reticulum into predominantly trimers. In a second time, gp160 transits in the host Golgi, where glycosylation is completed. The precursor is then proteolytically cleaved in the trans-Golgi and thereby activated by cellular furin or furin-like proteases to produce gp120 and gp41.</text>
</comment>
<dbReference type="SUPFAM" id="SSF56502">
    <property type="entry name" value="gp120 core"/>
    <property type="match status" value="2"/>
</dbReference>
<feature type="region of interest" description="Disordered" evidence="35">
    <location>
        <begin position="715"/>
        <end position="739"/>
    </location>
</feature>
<keyword evidence="21 33" id="KW-1164">Virus endocytosis by host</keyword>
<evidence type="ECO:0000256" key="35">
    <source>
        <dbReference type="SAM" id="MobiDB-lite"/>
    </source>
</evidence>
<comment type="PTM">
    <text evidence="33">Palmitoylation of the transmembrane protein and of Env polyprotein (prior to its proteolytic cleavage) is essential for their association with host cell membrane lipid rafts. Palmitoylation is therefore required for envelope trafficking to classical lipid rafts, but not for viral replication.</text>
</comment>
<evidence type="ECO:0000259" key="36">
    <source>
        <dbReference type="Pfam" id="PF00516"/>
    </source>
</evidence>
<dbReference type="FunFam" id="2.170.40.20:FF:000001">
    <property type="entry name" value="Envelope glycoprotein gp160"/>
    <property type="match status" value="1"/>
</dbReference>
<dbReference type="InterPro" id="IPR036377">
    <property type="entry name" value="Gp120_core_sf"/>
</dbReference>
<dbReference type="Gene3D" id="1.10.287.210">
    <property type="match status" value="1"/>
</dbReference>
<evidence type="ECO:0000256" key="10">
    <source>
        <dbReference type="ARBA" id="ARBA00022570"/>
    </source>
</evidence>
<feature type="transmembrane region" description="Helical" evidence="34">
    <location>
        <begin position="674"/>
        <end position="701"/>
    </location>
</feature>
<keyword evidence="30 33" id="KW-0449">Lipoprotein</keyword>
<evidence type="ECO:0000256" key="24">
    <source>
        <dbReference type="ARBA" id="ARBA00023054"/>
    </source>
</evidence>
<feature type="domain" description="Retroviral envelope protein GP41-like" evidence="37">
    <location>
        <begin position="526"/>
        <end position="715"/>
    </location>
</feature>
<feature type="coiled-coil region" evidence="33">
    <location>
        <begin position="629"/>
        <end position="663"/>
    </location>
</feature>
<feature type="disulfide bond" evidence="33">
    <location>
        <begin position="53"/>
        <end position="73"/>
    </location>
</feature>
<keyword evidence="16 33" id="KW-0732">Signal</keyword>
<feature type="site" description="Cleavage; by host furin" evidence="33">
    <location>
        <begin position="508"/>
        <end position="509"/>
    </location>
</feature>
<organism evidence="38">
    <name type="scientific">Human immunodeficiency virus type 1</name>
    <name type="common">HIV-1</name>
    <dbReference type="NCBI Taxonomy" id="11676"/>
    <lineage>
        <taxon>Viruses</taxon>
        <taxon>Riboviria</taxon>
        <taxon>Pararnavirae</taxon>
        <taxon>Artverviricota</taxon>
        <taxon>Revtraviricetes</taxon>
        <taxon>Ortervirales</taxon>
        <taxon>Retroviridae</taxon>
        <taxon>Orthoretrovirinae</taxon>
        <taxon>Lentivirus</taxon>
        <taxon>Lentivirus humimdef1</taxon>
    </lineage>
</organism>
<comment type="subcellular location">
    <molecule>Surface protein gp120</molecule>
    <subcellularLocation>
        <location evidence="33">Virion membrane</location>
        <topology evidence="33">Peripheral membrane protein</topology>
    </subcellularLocation>
    <subcellularLocation>
        <location evidence="33">Host cell membrane</location>
        <topology evidence="33">Peripheral membrane protein</topology>
    </subcellularLocation>
    <subcellularLocation>
        <location evidence="33">Host endosome membrane</location>
        <topology evidence="33">Single-pass type I membrane protein</topology>
    </subcellularLocation>
    <text evidence="33">The surface protein is not anchored to the viral envelope, but associates with the extravirion surface through its binding to TM. It is probably concentrated at the site of budding and incorporated into the virions possibly by contacts between the cytoplasmic tail of Env and the N-terminus of Gag.</text>
</comment>
<dbReference type="FunFam" id="1.10.287.210:FF:000001">
    <property type="entry name" value="Envelope glycoprotein gp160"/>
    <property type="match status" value="1"/>
</dbReference>
<keyword evidence="24 33" id="KW-0175">Coiled coil</keyword>
<dbReference type="GO" id="GO:0044175">
    <property type="term" value="C:host cell endosome membrane"/>
    <property type="evidence" value="ECO:0007669"/>
    <property type="project" value="UniProtKB-SubCell"/>
</dbReference>
<keyword evidence="23 33" id="KW-1039">Host endosome</keyword>
<keyword evidence="13 33" id="KW-0165">Cleavage on pair of basic residues</keyword>
<dbReference type="GO" id="GO:0019082">
    <property type="term" value="P:viral protein processing"/>
    <property type="evidence" value="ECO:0007669"/>
    <property type="project" value="UniProtKB-UniRule"/>
</dbReference>
<evidence type="ECO:0000256" key="14">
    <source>
        <dbReference type="ARBA" id="ARBA00022692"/>
    </source>
</evidence>
<keyword evidence="15 33" id="KW-0053">Apoptosis</keyword>